<sequence>MASDATCYEETDSQEEVVNLKFLTVSVVRKCKLKHAGMVYLRNLTTVPVSFCFTQSGQAVFEVMPLSGVIDPFDVHFVSVALLDPAAQPQDRSVLEKLELNVKAAQVSLDSLLAREVTSSKGRENIITKACERVQVSTIHPCVRKRRQHKGGTHQRPSSASEVMNASLSAKIKVNWSPMSGKGFAVVDELDRSVEKIKTDAEFLKHQEDMLAELEDLLNSNFSNPVKARNEDGTSKAQENAGVSSYEEALRTLEEMFERPVNEVHARYRLATRKQLAGESLEDYVRALKALSAECNFKAVTASQYQEELVRDAFVSGLQSHIIRQRLLESKACDLASLLDVARVVDSAQKGSESYLLSTQANTTAASAGASDCRQSDDVDSPGNPCATITTKKTRCFFCGRSKHERASCPAREAE</sequence>
<dbReference type="AlphaFoldDB" id="A0A077ZG24"/>
<organism evidence="1 2">
    <name type="scientific">Trichuris trichiura</name>
    <name type="common">Whipworm</name>
    <name type="synonym">Trichocephalus trichiurus</name>
    <dbReference type="NCBI Taxonomy" id="36087"/>
    <lineage>
        <taxon>Eukaryota</taxon>
        <taxon>Metazoa</taxon>
        <taxon>Ecdysozoa</taxon>
        <taxon>Nematoda</taxon>
        <taxon>Enoplea</taxon>
        <taxon>Dorylaimia</taxon>
        <taxon>Trichinellida</taxon>
        <taxon>Trichuridae</taxon>
        <taxon>Trichuris</taxon>
    </lineage>
</organism>
<dbReference type="STRING" id="36087.A0A077ZG24"/>
<evidence type="ECO:0000313" key="1">
    <source>
        <dbReference type="EMBL" id="CDW59337.1"/>
    </source>
</evidence>
<feature type="non-terminal residue" evidence="1">
    <location>
        <position position="415"/>
    </location>
</feature>
<evidence type="ECO:0008006" key="3">
    <source>
        <dbReference type="Google" id="ProtNLM"/>
    </source>
</evidence>
<dbReference type="OrthoDB" id="5928893at2759"/>
<accession>A0A077ZG24</accession>
<proteinExistence type="predicted"/>
<dbReference type="EMBL" id="HG806562">
    <property type="protein sequence ID" value="CDW59337.1"/>
    <property type="molecule type" value="Genomic_DNA"/>
</dbReference>
<gene>
    <name evidence="1" type="ORF">TTRE_0000766901</name>
</gene>
<protein>
    <recommendedName>
        <fullName evidence="3">CCHC-type domain-containing protein</fullName>
    </recommendedName>
</protein>
<reference evidence="1" key="2">
    <citation type="submission" date="2014-03" db="EMBL/GenBank/DDBJ databases">
        <title>The whipworm genome and dual-species transcriptomics of an intimate host-pathogen interaction.</title>
        <authorList>
            <person name="Foth B.J."/>
            <person name="Tsai I.J."/>
            <person name="Reid A.J."/>
            <person name="Bancroft A.J."/>
            <person name="Nichol S."/>
            <person name="Tracey A."/>
            <person name="Holroyd N."/>
            <person name="Cotton J.A."/>
            <person name="Stanley E.J."/>
            <person name="Zarowiecki M."/>
            <person name="Liu J.Z."/>
            <person name="Huckvale T."/>
            <person name="Cooper P.J."/>
            <person name="Grencis R.K."/>
            <person name="Berriman M."/>
        </authorList>
    </citation>
    <scope>NUCLEOTIDE SEQUENCE [LARGE SCALE GENOMIC DNA]</scope>
</reference>
<keyword evidence="2" id="KW-1185">Reference proteome</keyword>
<dbReference type="PANTHER" id="PTHR33198">
    <property type="entry name" value="ANK_REP_REGION DOMAIN-CONTAINING PROTEIN-RELATED"/>
    <property type="match status" value="1"/>
</dbReference>
<dbReference type="PANTHER" id="PTHR33198:SF20">
    <property type="entry name" value="RETROTRANSPOSON GAG DOMAIN-CONTAINING PROTEIN"/>
    <property type="match status" value="1"/>
</dbReference>
<evidence type="ECO:0000313" key="2">
    <source>
        <dbReference type="Proteomes" id="UP000030665"/>
    </source>
</evidence>
<dbReference type="Proteomes" id="UP000030665">
    <property type="component" value="Unassembled WGS sequence"/>
</dbReference>
<name>A0A077ZG24_TRITR</name>
<reference evidence="1" key="1">
    <citation type="submission" date="2014-01" db="EMBL/GenBank/DDBJ databases">
        <authorList>
            <person name="Aslett M."/>
        </authorList>
    </citation>
    <scope>NUCLEOTIDE SEQUENCE</scope>
</reference>